<sequence length="415" mass="45535">MIKQIIVSVCLLVSLGSIAQEGTASPYSFYGIGEVRFKGTHEFRSMGGIAIEQDSIHMNLQNPASYGNLKLSTFSLGATYATTTLKADSKSENARRTTLDYLAVGLPMGKFGVGFGLIPFSSVGYKIRPTESLTENNQSFNGKGGLNKAFLGVGYKITPQLSVGADVQYDFGKIETNNFEYISGIAIGTRELNNADLSGVNFNLGMMYQRKIDKKLSLFSSLTYSIESSLTSKNTRNIATAVYNENFELGIVDVLEEVNTVEKLKLPSKISAAAGIGEARKWLVGVGYTFQQAGELSNKYNALDNVTYKQNSKFSIGGYYIPNYKSFTSYPKRITYRGGFRYEQTGLVINSQPINDLAVTMGFGLPLSGTFSNVNIGVEFGQRGTTKANLIQENYANVSVGFSLNEQWFVRRKFN</sequence>
<dbReference type="STRING" id="229205.SAMN05444372_111121"/>
<proteinExistence type="predicted"/>
<evidence type="ECO:0000256" key="1">
    <source>
        <dbReference type="SAM" id="SignalP"/>
    </source>
</evidence>
<name>A0A1M5NLB0_9FLAO</name>
<dbReference type="SUPFAM" id="SSF56935">
    <property type="entry name" value="Porins"/>
    <property type="match status" value="1"/>
</dbReference>
<dbReference type="Proteomes" id="UP000184020">
    <property type="component" value="Unassembled WGS sequence"/>
</dbReference>
<dbReference type="Gene3D" id="2.40.160.60">
    <property type="entry name" value="Outer membrane protein transport protein (OMPP1/FadL/TodX)"/>
    <property type="match status" value="1"/>
</dbReference>
<organism evidence="2 3">
    <name type="scientific">Flavobacterium micromati</name>
    <dbReference type="NCBI Taxonomy" id="229205"/>
    <lineage>
        <taxon>Bacteria</taxon>
        <taxon>Pseudomonadati</taxon>
        <taxon>Bacteroidota</taxon>
        <taxon>Flavobacteriia</taxon>
        <taxon>Flavobacteriales</taxon>
        <taxon>Flavobacteriaceae</taxon>
        <taxon>Flavobacterium</taxon>
    </lineage>
</organism>
<reference evidence="3" key="1">
    <citation type="submission" date="2016-11" db="EMBL/GenBank/DDBJ databases">
        <authorList>
            <person name="Varghese N."/>
            <person name="Submissions S."/>
        </authorList>
    </citation>
    <scope>NUCLEOTIDE SEQUENCE [LARGE SCALE GENOMIC DNA]</scope>
    <source>
        <strain evidence="3">DSM 17659</strain>
    </source>
</reference>
<protein>
    <submittedName>
        <fullName evidence="2">Long-chain fatty acid transport protein</fullName>
    </submittedName>
</protein>
<dbReference type="OrthoDB" id="1491239at2"/>
<keyword evidence="1" id="KW-0732">Signal</keyword>
<dbReference type="RefSeq" id="WP_073020903.1">
    <property type="nucleotide sequence ID" value="NZ_FQWF01000011.1"/>
</dbReference>
<accession>A0A1M5NLB0</accession>
<gene>
    <name evidence="2" type="ORF">SAMN05444372_111121</name>
</gene>
<dbReference type="AlphaFoldDB" id="A0A1M5NLB0"/>
<dbReference type="EMBL" id="FQWF01000011">
    <property type="protein sequence ID" value="SHG90340.1"/>
    <property type="molecule type" value="Genomic_DNA"/>
</dbReference>
<evidence type="ECO:0000313" key="3">
    <source>
        <dbReference type="Proteomes" id="UP000184020"/>
    </source>
</evidence>
<feature type="chain" id="PRO_5013336565" evidence="1">
    <location>
        <begin position="20"/>
        <end position="415"/>
    </location>
</feature>
<keyword evidence="3" id="KW-1185">Reference proteome</keyword>
<evidence type="ECO:0000313" key="2">
    <source>
        <dbReference type="EMBL" id="SHG90340.1"/>
    </source>
</evidence>
<feature type="signal peptide" evidence="1">
    <location>
        <begin position="1"/>
        <end position="19"/>
    </location>
</feature>